<dbReference type="EMBL" id="JBHTBR010000005">
    <property type="protein sequence ID" value="MFC7292730.1"/>
    <property type="molecule type" value="Genomic_DNA"/>
</dbReference>
<evidence type="ECO:0000256" key="1">
    <source>
        <dbReference type="SAM" id="SignalP"/>
    </source>
</evidence>
<dbReference type="Pfam" id="PF09423">
    <property type="entry name" value="PhoD"/>
    <property type="match status" value="1"/>
</dbReference>
<keyword evidence="4" id="KW-1185">Reference proteome</keyword>
<keyword evidence="1" id="KW-0732">Signal</keyword>
<accession>A0ABW2IPG7</accession>
<dbReference type="InterPro" id="IPR029052">
    <property type="entry name" value="Metallo-depent_PP-like"/>
</dbReference>
<feature type="signal peptide" evidence="1">
    <location>
        <begin position="1"/>
        <end position="27"/>
    </location>
</feature>
<dbReference type="PROSITE" id="PS51257">
    <property type="entry name" value="PROKAR_LIPOPROTEIN"/>
    <property type="match status" value="1"/>
</dbReference>
<dbReference type="PANTHER" id="PTHR43606">
    <property type="entry name" value="PHOSPHATASE, PUTATIVE (AFU_ORTHOLOGUE AFUA_6G08710)-RELATED"/>
    <property type="match status" value="1"/>
</dbReference>
<comment type="caution">
    <text evidence="3">The sequence shown here is derived from an EMBL/GenBank/DDBJ whole genome shotgun (WGS) entry which is preliminary data.</text>
</comment>
<dbReference type="SUPFAM" id="SSF56300">
    <property type="entry name" value="Metallo-dependent phosphatases"/>
    <property type="match status" value="1"/>
</dbReference>
<dbReference type="InterPro" id="IPR038607">
    <property type="entry name" value="PhoD-like_sf"/>
</dbReference>
<reference evidence="4" key="1">
    <citation type="journal article" date="2019" name="Int. J. Syst. Evol. Microbiol.">
        <title>The Global Catalogue of Microorganisms (GCM) 10K type strain sequencing project: providing services to taxonomists for standard genome sequencing and annotation.</title>
        <authorList>
            <consortium name="The Broad Institute Genomics Platform"/>
            <consortium name="The Broad Institute Genome Sequencing Center for Infectious Disease"/>
            <person name="Wu L."/>
            <person name="Ma J."/>
        </authorList>
    </citation>
    <scope>NUCLEOTIDE SEQUENCE [LARGE SCALE GENOMIC DNA]</scope>
    <source>
        <strain evidence="4">CCUG 51308</strain>
    </source>
</reference>
<protein>
    <submittedName>
        <fullName evidence="3">Alkaline phosphatase D family protein</fullName>
    </submittedName>
</protein>
<sequence>MRRRTFIKAATASMGGALIASCAGKLAASRPDMTGLSPITPSTDDDIRTYLGADYWGNRLQDWRYNNGQIECLNDEKDFEIRTVSLLTRELNNAHSPGRISARVQPIAEGEGFSGFLLGVGAGRLDYRAAALANRVSGEGGGFMAVIDDKGQLSFRDFSDSEKTLSYEKYEIIGENVSNGLAVNWDNGVVLDCHIDPVEGGLFDVRLIAYDAKTDAELGFIVRTGVESYQLAGGMMLLSSSAVGTQGSRWSFADVRTGGDKIDVDQSRGLEPLMGCMHSLNRNVMKMTAQFMPINLDKYPRARLEYKKEGDANWSNGQTRDIEDGFVALYRVDDWDYTKNYRYRIVWPDSDQTLFEGEIVADPQNSKELKIALYSCIIPTARALDREGIPKKIPQEKTLGRYTPENIFFPHTQVVENCDGHEPDLYVFCGDQYYETYPVRRGSHTKDAKLDTLYRWYLWYWTYRESIRNRPSIMVADDHDVLQGNLWGNAGDASEMPKEEDGGFKWDKSVVRMVYRMQHGHNPDAYDPTPIKYDIPVTYGSFVYGGTSFAVVEDRKFKSPPDYVTNPLDTRGELLGARQEAFLKAWKDMDVGLPKVVITASIWGSPQTDDKGEPLLDYDANGFPPDGRTRAVKLVADAKALVIAGDQHLGMVAHQGVNDFDDGALFFAGPATAAFWQRWFEGGGKLDNQYKGGANTGNFVDTFGNKMRVLAVSNPKVTHAEFEAGNETWGKFIADRDLKSEGYGIIKVRHDTKDFVLENWPWDADPKTGKQFDGWPVIHKYTV</sequence>
<name>A0ABW2IPG7_9PROT</name>
<dbReference type="Gene3D" id="3.60.21.70">
    <property type="entry name" value="PhoD-like phosphatase"/>
    <property type="match status" value="1"/>
</dbReference>
<evidence type="ECO:0000313" key="3">
    <source>
        <dbReference type="EMBL" id="MFC7292730.1"/>
    </source>
</evidence>
<evidence type="ECO:0000313" key="4">
    <source>
        <dbReference type="Proteomes" id="UP001596492"/>
    </source>
</evidence>
<feature type="domain" description="PhoD-like phosphatase metallophosphatase" evidence="2">
    <location>
        <begin position="413"/>
        <end position="669"/>
    </location>
</feature>
<evidence type="ECO:0000259" key="2">
    <source>
        <dbReference type="Pfam" id="PF09423"/>
    </source>
</evidence>
<gene>
    <name evidence="3" type="ORF">ACFQS8_13945</name>
</gene>
<dbReference type="InterPro" id="IPR052900">
    <property type="entry name" value="Phospholipid_Metab_Enz"/>
</dbReference>
<proteinExistence type="predicted"/>
<dbReference type="PANTHER" id="PTHR43606:SF2">
    <property type="entry name" value="ALKALINE PHOSPHATASE FAMILY PROTEIN (AFU_ORTHOLOGUE AFUA_5G03860)"/>
    <property type="match status" value="1"/>
</dbReference>
<dbReference type="Proteomes" id="UP001596492">
    <property type="component" value="Unassembled WGS sequence"/>
</dbReference>
<dbReference type="InterPro" id="IPR018946">
    <property type="entry name" value="PhoD-like_MPP"/>
</dbReference>
<dbReference type="RefSeq" id="WP_382168401.1">
    <property type="nucleotide sequence ID" value="NZ_JBHTBR010000005.1"/>
</dbReference>
<organism evidence="3 4">
    <name type="scientific">Hirschia litorea</name>
    <dbReference type="NCBI Taxonomy" id="1199156"/>
    <lineage>
        <taxon>Bacteria</taxon>
        <taxon>Pseudomonadati</taxon>
        <taxon>Pseudomonadota</taxon>
        <taxon>Alphaproteobacteria</taxon>
        <taxon>Hyphomonadales</taxon>
        <taxon>Hyphomonadaceae</taxon>
        <taxon>Hirschia</taxon>
    </lineage>
</organism>
<feature type="chain" id="PRO_5045732391" evidence="1">
    <location>
        <begin position="28"/>
        <end position="783"/>
    </location>
</feature>